<protein>
    <submittedName>
        <fullName evidence="1">2106_t:CDS:1</fullName>
    </submittedName>
</protein>
<sequence>MSQMSSNESLNIFTSIINNDGMFRTYHQRNVIRRRQNRQRGRQRIYRNHVRFIASLNIINNEENTVG</sequence>
<dbReference type="Proteomes" id="UP000789375">
    <property type="component" value="Unassembled WGS sequence"/>
</dbReference>
<reference evidence="1" key="1">
    <citation type="submission" date="2021-06" db="EMBL/GenBank/DDBJ databases">
        <authorList>
            <person name="Kallberg Y."/>
            <person name="Tangrot J."/>
            <person name="Rosling A."/>
        </authorList>
    </citation>
    <scope>NUCLEOTIDE SEQUENCE</scope>
    <source>
        <strain evidence="1">87-6 pot B 2015</strain>
    </source>
</reference>
<name>A0A9N9IQV4_FUNMO</name>
<comment type="caution">
    <text evidence="1">The sequence shown here is derived from an EMBL/GenBank/DDBJ whole genome shotgun (WGS) entry which is preliminary data.</text>
</comment>
<proteinExistence type="predicted"/>
<accession>A0A9N9IQV4</accession>
<evidence type="ECO:0000313" key="2">
    <source>
        <dbReference type="Proteomes" id="UP000789375"/>
    </source>
</evidence>
<feature type="non-terminal residue" evidence="1">
    <location>
        <position position="67"/>
    </location>
</feature>
<evidence type="ECO:0000313" key="1">
    <source>
        <dbReference type="EMBL" id="CAG8747604.1"/>
    </source>
</evidence>
<dbReference type="EMBL" id="CAJVPP010023550">
    <property type="protein sequence ID" value="CAG8747604.1"/>
    <property type="molecule type" value="Genomic_DNA"/>
</dbReference>
<keyword evidence="2" id="KW-1185">Reference proteome</keyword>
<gene>
    <name evidence="1" type="ORF">FMOSSE_LOCUS16475</name>
</gene>
<dbReference type="AlphaFoldDB" id="A0A9N9IQV4"/>
<organism evidence="1 2">
    <name type="scientific">Funneliformis mosseae</name>
    <name type="common">Endomycorrhizal fungus</name>
    <name type="synonym">Glomus mosseae</name>
    <dbReference type="NCBI Taxonomy" id="27381"/>
    <lineage>
        <taxon>Eukaryota</taxon>
        <taxon>Fungi</taxon>
        <taxon>Fungi incertae sedis</taxon>
        <taxon>Mucoromycota</taxon>
        <taxon>Glomeromycotina</taxon>
        <taxon>Glomeromycetes</taxon>
        <taxon>Glomerales</taxon>
        <taxon>Glomeraceae</taxon>
        <taxon>Funneliformis</taxon>
    </lineage>
</organism>